<dbReference type="Pfam" id="PF06634">
    <property type="entry name" value="DUF1156"/>
    <property type="match status" value="1"/>
</dbReference>
<feature type="region of interest" description="Disordered" evidence="1">
    <location>
        <begin position="940"/>
        <end position="959"/>
    </location>
</feature>
<reference evidence="3 4" key="1">
    <citation type="journal article" date="2020" name="Biotechnol. Biofuels">
        <title>New insights from the biogas microbiome by comprehensive genome-resolved metagenomics of nearly 1600 species originating from multiple anaerobic digesters.</title>
        <authorList>
            <person name="Campanaro S."/>
            <person name="Treu L."/>
            <person name="Rodriguez-R L.M."/>
            <person name="Kovalovszki A."/>
            <person name="Ziels R.M."/>
            <person name="Maus I."/>
            <person name="Zhu X."/>
            <person name="Kougias P.G."/>
            <person name="Basile A."/>
            <person name="Luo G."/>
            <person name="Schluter A."/>
            <person name="Konstantinidis K.T."/>
            <person name="Angelidaki I."/>
        </authorList>
    </citation>
    <scope>NUCLEOTIDE SEQUENCE [LARGE SCALE GENOMIC DNA]</scope>
    <source>
        <strain evidence="3">AS27yjCOA_65</strain>
    </source>
</reference>
<gene>
    <name evidence="3" type="ORF">GYA55_14045</name>
</gene>
<dbReference type="Proteomes" id="UP000524246">
    <property type="component" value="Unassembled WGS sequence"/>
</dbReference>
<dbReference type="GO" id="GO:0003676">
    <property type="term" value="F:nucleic acid binding"/>
    <property type="evidence" value="ECO:0007669"/>
    <property type="project" value="InterPro"/>
</dbReference>
<dbReference type="InterPro" id="IPR029063">
    <property type="entry name" value="SAM-dependent_MTases_sf"/>
</dbReference>
<evidence type="ECO:0000313" key="4">
    <source>
        <dbReference type="Proteomes" id="UP000524246"/>
    </source>
</evidence>
<dbReference type="SUPFAM" id="SSF53335">
    <property type="entry name" value="S-adenosyl-L-methionine-dependent methyltransferases"/>
    <property type="match status" value="2"/>
</dbReference>
<evidence type="ECO:0000259" key="2">
    <source>
        <dbReference type="Pfam" id="PF06634"/>
    </source>
</evidence>
<dbReference type="GO" id="GO:0008168">
    <property type="term" value="F:methyltransferase activity"/>
    <property type="evidence" value="ECO:0007669"/>
    <property type="project" value="InterPro"/>
</dbReference>
<dbReference type="InterPro" id="IPR009537">
    <property type="entry name" value="DUF1156"/>
</dbReference>
<organism evidence="3 4">
    <name type="scientific">SAR324 cluster bacterium</name>
    <dbReference type="NCBI Taxonomy" id="2024889"/>
    <lineage>
        <taxon>Bacteria</taxon>
        <taxon>Deltaproteobacteria</taxon>
        <taxon>SAR324 cluster</taxon>
    </lineage>
</organism>
<dbReference type="PROSITE" id="PS00092">
    <property type="entry name" value="N6_MTASE"/>
    <property type="match status" value="1"/>
</dbReference>
<name>A0A7X9FTZ0_9DELT</name>
<evidence type="ECO:0000313" key="3">
    <source>
        <dbReference type="EMBL" id="NMC64281.1"/>
    </source>
</evidence>
<dbReference type="Gene3D" id="3.40.50.150">
    <property type="entry name" value="Vaccinia Virus protein VP39"/>
    <property type="match status" value="1"/>
</dbReference>
<dbReference type="AlphaFoldDB" id="A0A7X9FTZ0"/>
<dbReference type="GO" id="GO:0032259">
    <property type="term" value="P:methylation"/>
    <property type="evidence" value="ECO:0007669"/>
    <property type="project" value="InterPro"/>
</dbReference>
<proteinExistence type="predicted"/>
<comment type="caution">
    <text evidence="3">The sequence shown here is derived from an EMBL/GenBank/DDBJ whole genome shotgun (WGS) entry which is preliminary data.</text>
</comment>
<evidence type="ECO:0000256" key="1">
    <source>
        <dbReference type="SAM" id="MobiDB-lite"/>
    </source>
</evidence>
<protein>
    <submittedName>
        <fullName evidence="3">DUF1156 domain-containing protein</fullName>
    </submittedName>
</protein>
<dbReference type="EMBL" id="JAAZON010000637">
    <property type="protein sequence ID" value="NMC64281.1"/>
    <property type="molecule type" value="Genomic_DNA"/>
</dbReference>
<feature type="compositionally biased region" description="Acidic residues" evidence="1">
    <location>
        <begin position="945"/>
        <end position="956"/>
    </location>
</feature>
<feature type="domain" description="DUF1156" evidence="2">
    <location>
        <begin position="12"/>
        <end position="67"/>
    </location>
</feature>
<accession>A0A7X9FTZ0</accession>
<dbReference type="InterPro" id="IPR002052">
    <property type="entry name" value="DNA_methylase_N6_adenine_CS"/>
</dbReference>
<sequence>MTDNPKRLIEVAFPLKQASLDSVHEKMCHSGHPKAIHIWPARRPLAASRAAIIATLLPDPGDPEERKKIMEKLGGKIVQKVKKKKDSEGRTVEEISEETEGGIIHWGRESGPDLQWFRQKILEAYGGRAPKMMDPFAGGGAIPLEAMRLGCEATAVDINPVAWFILKCTLEYPQKLAGQRRPLPEFAVQDREFMEDYLKAQGFKTKDLELQLEKFGFGKPTTLQLPGMEAPSVNLEANLAWHIRAWGRWVLKEARKALAPYYPTYADFEPLTDVTGKVEQRPIMLVPLNSDGTPDIDALNAEFSPEYLANQNNPRWVVKPTVAYLWARTVTCKNCRAITPLMKTKWLAKKEKKRIALSIKVNDDRKGFVFEIVNNVPIFGRTSTDRKVYDKQIGGGTMSRSGVECPCCHSIIPMEDLRLEGKAGRIGNMLTTVVVAGSKGKEFRLPTPHEITIVEDIKSLLPELYKNVPFGIPNEPTPAGGGSGAGRAFSLHNYGLLEWKDLYTKRQLLILGSLLQNIRKVFFEKNECDYPPIWAEAIISYLTATLNKVADYNSSLVHWQPKGSKGANTFDRWALPTKWDFVENNIFESDSGGWLAVLNWICDPIENHLSTALLKAYQPEILKQSAITLTKDSFDLILTDPPYYDAIPYSDLMDYFYIWLKRALYGISIEHDEIFSSPLSPKWNNEKQDGELIDDESRHQGNGEISKRAYENGMYRVFKMCNHALKSEGKLVIVFAHKEPEAWETLVSAIIQSGFIVDGSWPIQTEMTNRTRSQTSAALASSVWLVCKKRPLTARPGWDNMVLDEMHANIHTQLRDFWDAGIRGPDFVWAATGPALEAYSKYPVVKKANDPGEVMMVGEFLTQVRRMVVDFVVGRVLSSDVGEAISGLDSATTYYLLHRHDFGLTDAPAGPCILYAVSCGLSDKDLADRYDLLARRGGKEKDELNESDEEGGEGEAEGSGSVFRLKTWNQRKNPRMGYDPAADGSTEKLPLFPDMEREVLQIREIPLIDQAHRLMHLWKSGDVSKVNEYLDLRGTRRNPLFLQLLQALIELAPTGSEERSLLESISNHLGGKQTTAERLF</sequence>